<evidence type="ECO:0000313" key="1">
    <source>
        <dbReference type="EMBL" id="JAE04519.1"/>
    </source>
</evidence>
<dbReference type="AlphaFoldDB" id="A0A0A9EZX0"/>
<accession>A0A0A9EZX0</accession>
<sequence length="44" mass="5080">MDLLYEVPSLFDKGNGVNLVIIVVSCRKFWKLNFNNCYVSVLEV</sequence>
<organism evidence="1">
    <name type="scientific">Arundo donax</name>
    <name type="common">Giant reed</name>
    <name type="synonym">Donax arundinaceus</name>
    <dbReference type="NCBI Taxonomy" id="35708"/>
    <lineage>
        <taxon>Eukaryota</taxon>
        <taxon>Viridiplantae</taxon>
        <taxon>Streptophyta</taxon>
        <taxon>Embryophyta</taxon>
        <taxon>Tracheophyta</taxon>
        <taxon>Spermatophyta</taxon>
        <taxon>Magnoliopsida</taxon>
        <taxon>Liliopsida</taxon>
        <taxon>Poales</taxon>
        <taxon>Poaceae</taxon>
        <taxon>PACMAD clade</taxon>
        <taxon>Arundinoideae</taxon>
        <taxon>Arundineae</taxon>
        <taxon>Arundo</taxon>
    </lineage>
</organism>
<proteinExistence type="predicted"/>
<name>A0A0A9EZX0_ARUDO</name>
<reference evidence="1" key="2">
    <citation type="journal article" date="2015" name="Data Brief">
        <title>Shoot transcriptome of the giant reed, Arundo donax.</title>
        <authorList>
            <person name="Barrero R.A."/>
            <person name="Guerrero F.D."/>
            <person name="Moolhuijzen P."/>
            <person name="Goolsby J.A."/>
            <person name="Tidwell J."/>
            <person name="Bellgard S.E."/>
            <person name="Bellgard M.I."/>
        </authorList>
    </citation>
    <scope>NUCLEOTIDE SEQUENCE</scope>
    <source>
        <tissue evidence="1">Shoot tissue taken approximately 20 cm above the soil surface</tissue>
    </source>
</reference>
<dbReference type="EMBL" id="GBRH01193377">
    <property type="protein sequence ID" value="JAE04519.1"/>
    <property type="molecule type" value="Transcribed_RNA"/>
</dbReference>
<reference evidence="1" key="1">
    <citation type="submission" date="2014-09" db="EMBL/GenBank/DDBJ databases">
        <authorList>
            <person name="Magalhaes I.L.F."/>
            <person name="Oliveira U."/>
            <person name="Santos F.R."/>
            <person name="Vidigal T.H.D.A."/>
            <person name="Brescovit A.D."/>
            <person name="Santos A.J."/>
        </authorList>
    </citation>
    <scope>NUCLEOTIDE SEQUENCE</scope>
    <source>
        <tissue evidence="1">Shoot tissue taken approximately 20 cm above the soil surface</tissue>
    </source>
</reference>
<protein>
    <submittedName>
        <fullName evidence="1">Uncharacterized protein</fullName>
    </submittedName>
</protein>